<gene>
    <name evidence="1" type="ORF">GFSPODELE1_LOCUS4274</name>
</gene>
<name>A0ABP1D8M0_9APHY</name>
<evidence type="ECO:0008006" key="3">
    <source>
        <dbReference type="Google" id="ProtNLM"/>
    </source>
</evidence>
<accession>A0ABP1D8M0</accession>
<protein>
    <recommendedName>
        <fullName evidence="3">F-box domain-containing protein</fullName>
    </recommendedName>
</protein>
<keyword evidence="2" id="KW-1185">Reference proteome</keyword>
<reference evidence="2" key="1">
    <citation type="submission" date="2024-04" db="EMBL/GenBank/DDBJ databases">
        <authorList>
            <person name="Shaw F."/>
            <person name="Minotto A."/>
        </authorList>
    </citation>
    <scope>NUCLEOTIDE SEQUENCE [LARGE SCALE GENOMIC DNA]</scope>
</reference>
<evidence type="ECO:0000313" key="2">
    <source>
        <dbReference type="Proteomes" id="UP001497453"/>
    </source>
</evidence>
<dbReference type="EMBL" id="OZ037945">
    <property type="protein sequence ID" value="CAL1702867.1"/>
    <property type="molecule type" value="Genomic_DNA"/>
</dbReference>
<organism evidence="1 2">
    <name type="scientific">Somion occarium</name>
    <dbReference type="NCBI Taxonomy" id="3059160"/>
    <lineage>
        <taxon>Eukaryota</taxon>
        <taxon>Fungi</taxon>
        <taxon>Dikarya</taxon>
        <taxon>Basidiomycota</taxon>
        <taxon>Agaricomycotina</taxon>
        <taxon>Agaricomycetes</taxon>
        <taxon>Polyporales</taxon>
        <taxon>Cerrenaceae</taxon>
        <taxon>Somion</taxon>
    </lineage>
</organism>
<sequence length="208" mass="24094">MGQYWDLVNTDRHEGVHGGKLGEIIRNNEFSWVWSLLVRPVGYKPMEAPRYYDSCGNCRTPKLISQRHTLGLLQNVPDEILLTIFELADTADQMVCLGLTNVYLFYLAYDCVQHRRMIEQARWAGQRLTCIGDYSHLEDTAAGVFSEEEKGHIMKTLAGPPDMDDSLYYYFTDDLRRPVPPWIRHFGVSFDYNYELMSLLTQIVSMPK</sequence>
<evidence type="ECO:0000313" key="1">
    <source>
        <dbReference type="EMBL" id="CAL1702867.1"/>
    </source>
</evidence>
<dbReference type="Proteomes" id="UP001497453">
    <property type="component" value="Chromosome 2"/>
</dbReference>
<proteinExistence type="predicted"/>